<evidence type="ECO:0000256" key="3">
    <source>
        <dbReference type="ARBA" id="ARBA00007106"/>
    </source>
</evidence>
<evidence type="ECO:0000256" key="5">
    <source>
        <dbReference type="ARBA" id="ARBA00020164"/>
    </source>
</evidence>
<keyword evidence="12" id="KW-1185">Reference proteome</keyword>
<dbReference type="Pfam" id="PF03306">
    <property type="entry name" value="AAL_decarboxy"/>
    <property type="match status" value="1"/>
</dbReference>
<keyword evidence="6 9" id="KW-0210">Decarboxylase</keyword>
<dbReference type="Proteomes" id="UP000199310">
    <property type="component" value="Unassembled WGS sequence"/>
</dbReference>
<dbReference type="RefSeq" id="WP_177192320.1">
    <property type="nucleotide sequence ID" value="NZ_FOJG01000002.1"/>
</dbReference>
<evidence type="ECO:0000256" key="8">
    <source>
        <dbReference type="ARBA" id="ARBA00023239"/>
    </source>
</evidence>
<accession>A0A1I0S969</accession>
<comment type="pathway">
    <text evidence="2 9">Polyol metabolism; (R,R)-butane-2,3-diol biosynthesis; (R,R)-butane-2,3-diol from pyruvate: step 2/3.</text>
</comment>
<comment type="catalytic activity">
    <reaction evidence="1 9">
        <text>(2S)-2-acetolactate + H(+) = (R)-acetoin + CO2</text>
        <dbReference type="Rhea" id="RHEA:21580"/>
        <dbReference type="ChEBI" id="CHEBI:15378"/>
        <dbReference type="ChEBI" id="CHEBI:15686"/>
        <dbReference type="ChEBI" id="CHEBI:16526"/>
        <dbReference type="ChEBI" id="CHEBI:58476"/>
        <dbReference type="EC" id="4.1.1.5"/>
    </reaction>
</comment>
<evidence type="ECO:0000313" key="12">
    <source>
        <dbReference type="Proteomes" id="UP000199310"/>
    </source>
</evidence>
<dbReference type="CDD" id="cd17299">
    <property type="entry name" value="acetolactate_decarboxylase"/>
    <property type="match status" value="1"/>
</dbReference>
<evidence type="ECO:0000256" key="4">
    <source>
        <dbReference type="ARBA" id="ARBA00013204"/>
    </source>
</evidence>
<keyword evidence="8 9" id="KW-0456">Lyase</keyword>
<dbReference type="Gene3D" id="3.30.1330.80">
    <property type="entry name" value="Hypothetical protein, similar to alpha- acetolactate decarboxylase, domain 2"/>
    <property type="match status" value="2"/>
</dbReference>
<dbReference type="GO" id="GO:0047605">
    <property type="term" value="F:acetolactate decarboxylase activity"/>
    <property type="evidence" value="ECO:0007669"/>
    <property type="project" value="UniProtKB-UniRule"/>
</dbReference>
<dbReference type="AlphaFoldDB" id="A0A1I0S969"/>
<dbReference type="STRING" id="29529.SAMN04488122_5049"/>
<dbReference type="GO" id="GO:0045151">
    <property type="term" value="P:acetoin biosynthetic process"/>
    <property type="evidence" value="ECO:0007669"/>
    <property type="project" value="UniProtKB-UniRule"/>
</dbReference>
<evidence type="ECO:0000256" key="10">
    <source>
        <dbReference type="SAM" id="SignalP"/>
    </source>
</evidence>
<protein>
    <recommendedName>
        <fullName evidence="5 9">Alpha-acetolactate decarboxylase</fullName>
        <ecNumber evidence="4 9">4.1.1.5</ecNumber>
    </recommendedName>
</protein>
<sequence length="265" mass="29908">MYYRLTALLLLLPVFLQAQIKHASPDVHLLFTAGVASGLMGGLYDGFYPIDSLKNQGDFGLGAPDKLDGELLILHGKIYQTQYTGKTFEVLDHQQRVPFCMVNFFKAAIVLHVKQQMDKGTFYHYLDSLLPNVNGMYAIHVKGRFPNVKTRAFPPVNEQPYPQLAGMLDLQRFFQLKETSGDLVGYRLPVYMDNTNISGYHFHFLSDDKNTGGHIVDLTTGDITIEISPLDSYTVKVPATPAFNHFDFKKDRQEDIKSVERGAIK</sequence>
<proteinExistence type="inferred from homology"/>
<evidence type="ECO:0000313" key="11">
    <source>
        <dbReference type="EMBL" id="SEW52709.1"/>
    </source>
</evidence>
<keyword evidence="10" id="KW-0732">Signal</keyword>
<evidence type="ECO:0000256" key="9">
    <source>
        <dbReference type="PIRNR" id="PIRNR001332"/>
    </source>
</evidence>
<feature type="signal peptide" evidence="10">
    <location>
        <begin position="1"/>
        <end position="23"/>
    </location>
</feature>
<gene>
    <name evidence="11" type="ORF">SAMN04488122_5049</name>
</gene>
<organism evidence="11 12">
    <name type="scientific">Chitinophaga arvensicola</name>
    <dbReference type="NCBI Taxonomy" id="29529"/>
    <lineage>
        <taxon>Bacteria</taxon>
        <taxon>Pseudomonadati</taxon>
        <taxon>Bacteroidota</taxon>
        <taxon>Chitinophagia</taxon>
        <taxon>Chitinophagales</taxon>
        <taxon>Chitinophagaceae</taxon>
        <taxon>Chitinophaga</taxon>
    </lineage>
</organism>
<dbReference type="EMBL" id="FOJG01000002">
    <property type="protein sequence ID" value="SEW52709.1"/>
    <property type="molecule type" value="Genomic_DNA"/>
</dbReference>
<dbReference type="PIRSF" id="PIRSF001332">
    <property type="entry name" value="Acetolac_decarb"/>
    <property type="match status" value="1"/>
</dbReference>
<reference evidence="12" key="1">
    <citation type="submission" date="2016-10" db="EMBL/GenBank/DDBJ databases">
        <authorList>
            <person name="Varghese N."/>
            <person name="Submissions S."/>
        </authorList>
    </citation>
    <scope>NUCLEOTIDE SEQUENCE [LARGE SCALE GENOMIC DNA]</scope>
    <source>
        <strain evidence="12">DSM 3695</strain>
    </source>
</reference>
<evidence type="ECO:0000256" key="1">
    <source>
        <dbReference type="ARBA" id="ARBA00001784"/>
    </source>
</evidence>
<dbReference type="InterPro" id="IPR005128">
    <property type="entry name" value="Acetolactate_a_deCO2ase"/>
</dbReference>
<evidence type="ECO:0000256" key="2">
    <source>
        <dbReference type="ARBA" id="ARBA00005170"/>
    </source>
</evidence>
<keyword evidence="7 9" id="KW-0005">Acetoin biosynthesis</keyword>
<dbReference type="PANTHER" id="PTHR35524:SF1">
    <property type="entry name" value="ALPHA-ACETOLACTATE DECARBOXYLASE"/>
    <property type="match status" value="1"/>
</dbReference>
<dbReference type="SUPFAM" id="SSF117856">
    <property type="entry name" value="AF0104/ALDC/Ptd012-like"/>
    <property type="match status" value="1"/>
</dbReference>
<dbReference type="UniPathway" id="UPA00626">
    <property type="reaction ID" value="UER00678"/>
</dbReference>
<name>A0A1I0S969_9BACT</name>
<evidence type="ECO:0000256" key="6">
    <source>
        <dbReference type="ARBA" id="ARBA00022793"/>
    </source>
</evidence>
<dbReference type="NCBIfam" id="TIGR01252">
    <property type="entry name" value="acetolac_decarb"/>
    <property type="match status" value="1"/>
</dbReference>
<dbReference type="EC" id="4.1.1.5" evidence="4 9"/>
<feature type="chain" id="PRO_5011531881" description="Alpha-acetolactate decarboxylase" evidence="10">
    <location>
        <begin position="24"/>
        <end position="265"/>
    </location>
</feature>
<dbReference type="PANTHER" id="PTHR35524">
    <property type="entry name" value="ALPHA-ACETOLACTATE DECARBOXYLASE"/>
    <property type="match status" value="1"/>
</dbReference>
<evidence type="ECO:0000256" key="7">
    <source>
        <dbReference type="ARBA" id="ARBA00023061"/>
    </source>
</evidence>
<comment type="similarity">
    <text evidence="3 9">Belongs to the alpha-acetolactate decarboxylase family.</text>
</comment>